<dbReference type="KEGG" id="str:Sterm_3915"/>
<proteinExistence type="predicted"/>
<reference evidence="1 2" key="2">
    <citation type="journal article" date="2010" name="Stand. Genomic Sci.">
        <title>Complete genome sequence of Sebaldella termitidis type strain (NCTC 11300).</title>
        <authorList>
            <person name="Harmon-Smith M."/>
            <person name="Celia L."/>
            <person name="Chertkov O."/>
            <person name="Lapidus A."/>
            <person name="Copeland A."/>
            <person name="Glavina Del Rio T."/>
            <person name="Nolan M."/>
            <person name="Lucas S."/>
            <person name="Tice H."/>
            <person name="Cheng J.F."/>
            <person name="Han C."/>
            <person name="Detter J.C."/>
            <person name="Bruce D."/>
            <person name="Goodwin L."/>
            <person name="Pitluck S."/>
            <person name="Pati A."/>
            <person name="Liolios K."/>
            <person name="Ivanova N."/>
            <person name="Mavromatis K."/>
            <person name="Mikhailova N."/>
            <person name="Chen A."/>
            <person name="Palaniappan K."/>
            <person name="Land M."/>
            <person name="Hauser L."/>
            <person name="Chang Y.J."/>
            <person name="Jeffries C.D."/>
            <person name="Brettin T."/>
            <person name="Goker M."/>
            <person name="Beck B."/>
            <person name="Bristow J."/>
            <person name="Eisen J.A."/>
            <person name="Markowitz V."/>
            <person name="Hugenholtz P."/>
            <person name="Kyrpides N.C."/>
            <person name="Klenk H.P."/>
            <person name="Chen F."/>
        </authorList>
    </citation>
    <scope>NUCLEOTIDE SEQUENCE [LARGE SCALE GENOMIC DNA]</scope>
    <source>
        <strain evidence="2">ATCC 33386 / NCTC 11300</strain>
    </source>
</reference>
<name>D1AGM8_SEBTE</name>
<dbReference type="STRING" id="526218.Sterm_3915"/>
<dbReference type="Proteomes" id="UP000000845">
    <property type="component" value="Chromosome"/>
</dbReference>
<dbReference type="RefSeq" id="WP_012863323.1">
    <property type="nucleotide sequence ID" value="NC_013517.1"/>
</dbReference>
<reference evidence="2" key="1">
    <citation type="submission" date="2009-09" db="EMBL/GenBank/DDBJ databases">
        <title>The complete chromosome of Sebaldella termitidis ATCC 33386.</title>
        <authorList>
            <consortium name="US DOE Joint Genome Institute (JGI-PGF)"/>
            <person name="Lucas S."/>
            <person name="Copeland A."/>
            <person name="Lapidus A."/>
            <person name="Glavina del Rio T."/>
            <person name="Dalin E."/>
            <person name="Tice H."/>
            <person name="Bruce D."/>
            <person name="Goodwin L."/>
            <person name="Pitluck S."/>
            <person name="Kyrpides N."/>
            <person name="Mavromatis K."/>
            <person name="Ivanova N."/>
            <person name="Mikhailova N."/>
            <person name="Sims D."/>
            <person name="Meincke L."/>
            <person name="Brettin T."/>
            <person name="Detter J.C."/>
            <person name="Han C."/>
            <person name="Larimer F."/>
            <person name="Land M."/>
            <person name="Hauser L."/>
            <person name="Markowitz V."/>
            <person name="Cheng J.F."/>
            <person name="Hugenholtz P."/>
            <person name="Woyke T."/>
            <person name="Wu D."/>
            <person name="Eisen J.A."/>
        </authorList>
    </citation>
    <scope>NUCLEOTIDE SEQUENCE [LARGE SCALE GENOMIC DNA]</scope>
    <source>
        <strain evidence="2">ATCC 33386 / NCTC 11300</strain>
    </source>
</reference>
<evidence type="ECO:0000313" key="2">
    <source>
        <dbReference type="Proteomes" id="UP000000845"/>
    </source>
</evidence>
<protein>
    <submittedName>
        <fullName evidence="1">Uncharacterized protein</fullName>
    </submittedName>
</protein>
<sequence>MGFKEEAEYIEVKLTNGRTAYLEVIEGELTGVALEWIKVSVEF</sequence>
<organism evidence="1 2">
    <name type="scientific">Sebaldella termitidis (strain ATCC 33386 / NCTC 11300)</name>
    <dbReference type="NCBI Taxonomy" id="526218"/>
    <lineage>
        <taxon>Bacteria</taxon>
        <taxon>Fusobacteriati</taxon>
        <taxon>Fusobacteriota</taxon>
        <taxon>Fusobacteriia</taxon>
        <taxon>Fusobacteriales</taxon>
        <taxon>Leptotrichiaceae</taxon>
        <taxon>Sebaldella</taxon>
    </lineage>
</organism>
<dbReference type="AlphaFoldDB" id="D1AGM8"/>
<accession>D1AGM8</accession>
<evidence type="ECO:0000313" key="1">
    <source>
        <dbReference type="EMBL" id="ACZ10748.1"/>
    </source>
</evidence>
<keyword evidence="2" id="KW-1185">Reference proteome</keyword>
<gene>
    <name evidence="1" type="ordered locus">Sterm_3915</name>
</gene>
<dbReference type="EMBL" id="CP001739">
    <property type="protein sequence ID" value="ACZ10748.1"/>
    <property type="molecule type" value="Genomic_DNA"/>
</dbReference>
<dbReference type="HOGENOM" id="CLU_3239450_0_0_0"/>